<comment type="caution">
    <text evidence="5">The sequence shown here is derived from an EMBL/GenBank/DDBJ whole genome shotgun (WGS) entry which is preliminary data.</text>
</comment>
<dbReference type="VEuPathDB" id="VectorBase:RSAN_053109"/>
<dbReference type="InterPro" id="IPR031311">
    <property type="entry name" value="CHIT_BIND_RR_consensus"/>
</dbReference>
<feature type="region of interest" description="Disordered" evidence="3">
    <location>
        <begin position="90"/>
        <end position="132"/>
    </location>
</feature>
<dbReference type="Pfam" id="PF00379">
    <property type="entry name" value="Chitin_bind_4"/>
    <property type="match status" value="1"/>
</dbReference>
<evidence type="ECO:0008006" key="7">
    <source>
        <dbReference type="Google" id="ProtNLM"/>
    </source>
</evidence>
<evidence type="ECO:0000313" key="6">
    <source>
        <dbReference type="Proteomes" id="UP000821837"/>
    </source>
</evidence>
<evidence type="ECO:0000256" key="2">
    <source>
        <dbReference type="PROSITE-ProRule" id="PRU00497"/>
    </source>
</evidence>
<keyword evidence="4" id="KW-0732">Signal</keyword>
<evidence type="ECO:0000256" key="4">
    <source>
        <dbReference type="SAM" id="SignalP"/>
    </source>
</evidence>
<dbReference type="OrthoDB" id="6381807at2759"/>
<feature type="region of interest" description="Disordered" evidence="3">
    <location>
        <begin position="35"/>
        <end position="61"/>
    </location>
</feature>
<keyword evidence="1 2" id="KW-0193">Cuticle</keyword>
<dbReference type="AlphaFoldDB" id="A0A9D4SUP1"/>
<dbReference type="EMBL" id="JABSTV010001252">
    <property type="protein sequence ID" value="KAH7947849.1"/>
    <property type="molecule type" value="Genomic_DNA"/>
</dbReference>
<proteinExistence type="predicted"/>
<reference evidence="5" key="2">
    <citation type="submission" date="2021-09" db="EMBL/GenBank/DDBJ databases">
        <authorList>
            <person name="Jia N."/>
            <person name="Wang J."/>
            <person name="Shi W."/>
            <person name="Du L."/>
            <person name="Sun Y."/>
            <person name="Zhan W."/>
            <person name="Jiang J."/>
            <person name="Wang Q."/>
            <person name="Zhang B."/>
            <person name="Ji P."/>
            <person name="Sakyi L.B."/>
            <person name="Cui X."/>
            <person name="Yuan T."/>
            <person name="Jiang B."/>
            <person name="Yang W."/>
            <person name="Lam T.T.-Y."/>
            <person name="Chang Q."/>
            <person name="Ding S."/>
            <person name="Wang X."/>
            <person name="Zhu J."/>
            <person name="Ruan X."/>
            <person name="Zhao L."/>
            <person name="Wei J."/>
            <person name="Que T."/>
            <person name="Du C."/>
            <person name="Cheng J."/>
            <person name="Dai P."/>
            <person name="Han X."/>
            <person name="Huang E."/>
            <person name="Gao Y."/>
            <person name="Liu J."/>
            <person name="Shao H."/>
            <person name="Ye R."/>
            <person name="Li L."/>
            <person name="Wei W."/>
            <person name="Wang X."/>
            <person name="Wang C."/>
            <person name="Huo Q."/>
            <person name="Li W."/>
            <person name="Guo W."/>
            <person name="Chen H."/>
            <person name="Chen S."/>
            <person name="Zhou L."/>
            <person name="Zhou L."/>
            <person name="Ni X."/>
            <person name="Tian J."/>
            <person name="Zhou Y."/>
            <person name="Sheng Y."/>
            <person name="Liu T."/>
            <person name="Pan Y."/>
            <person name="Xia L."/>
            <person name="Li J."/>
            <person name="Zhao F."/>
            <person name="Cao W."/>
        </authorList>
    </citation>
    <scope>NUCLEOTIDE SEQUENCE</scope>
    <source>
        <strain evidence="5">Rsan-2018</strain>
        <tissue evidence="5">Larvae</tissue>
    </source>
</reference>
<accession>A0A9D4SUP1</accession>
<dbReference type="Proteomes" id="UP000821837">
    <property type="component" value="Chromosome 6"/>
</dbReference>
<sequence length="132" mass="14075">MHKFVILLAFICVAAAQRPGFNPAQENYPPIPYSFNYASQDAEGSHTREESGDGSGRVTGRYTMTLADGRTRTVSYTADENGYRAEIVTNELGTESKNPADVVIQSSAPTGPEAAIANEGNRPRAPTGPRAG</sequence>
<feature type="chain" id="PRO_5038767347" description="Cuticular protein" evidence="4">
    <location>
        <begin position="17"/>
        <end position="132"/>
    </location>
</feature>
<dbReference type="PROSITE" id="PS51155">
    <property type="entry name" value="CHIT_BIND_RR_2"/>
    <property type="match status" value="1"/>
</dbReference>
<dbReference type="GO" id="GO:0042302">
    <property type="term" value="F:structural constituent of cuticle"/>
    <property type="evidence" value="ECO:0007669"/>
    <property type="project" value="UniProtKB-UniRule"/>
</dbReference>
<dbReference type="InterPro" id="IPR000618">
    <property type="entry name" value="Insect_cuticle"/>
</dbReference>
<dbReference type="GO" id="GO:0031012">
    <property type="term" value="C:extracellular matrix"/>
    <property type="evidence" value="ECO:0007669"/>
    <property type="project" value="TreeGrafter"/>
</dbReference>
<dbReference type="InterPro" id="IPR051217">
    <property type="entry name" value="Insect_Cuticle_Struc_Prot"/>
</dbReference>
<dbReference type="PROSITE" id="PS00233">
    <property type="entry name" value="CHIT_BIND_RR_1"/>
    <property type="match status" value="1"/>
</dbReference>
<dbReference type="GO" id="GO:0005615">
    <property type="term" value="C:extracellular space"/>
    <property type="evidence" value="ECO:0007669"/>
    <property type="project" value="TreeGrafter"/>
</dbReference>
<evidence type="ECO:0000313" key="5">
    <source>
        <dbReference type="EMBL" id="KAH7947849.1"/>
    </source>
</evidence>
<organism evidence="5 6">
    <name type="scientific">Rhipicephalus sanguineus</name>
    <name type="common">Brown dog tick</name>
    <name type="synonym">Ixodes sanguineus</name>
    <dbReference type="NCBI Taxonomy" id="34632"/>
    <lineage>
        <taxon>Eukaryota</taxon>
        <taxon>Metazoa</taxon>
        <taxon>Ecdysozoa</taxon>
        <taxon>Arthropoda</taxon>
        <taxon>Chelicerata</taxon>
        <taxon>Arachnida</taxon>
        <taxon>Acari</taxon>
        <taxon>Parasitiformes</taxon>
        <taxon>Ixodida</taxon>
        <taxon>Ixodoidea</taxon>
        <taxon>Ixodidae</taxon>
        <taxon>Rhipicephalinae</taxon>
        <taxon>Rhipicephalus</taxon>
        <taxon>Rhipicephalus</taxon>
    </lineage>
</organism>
<protein>
    <recommendedName>
        <fullName evidence="7">Cuticular protein</fullName>
    </recommendedName>
</protein>
<feature type="signal peptide" evidence="4">
    <location>
        <begin position="1"/>
        <end position="16"/>
    </location>
</feature>
<dbReference type="PANTHER" id="PTHR12236:SF79">
    <property type="entry name" value="CUTICULAR PROTEIN 50CB-RELATED"/>
    <property type="match status" value="1"/>
</dbReference>
<evidence type="ECO:0000256" key="3">
    <source>
        <dbReference type="SAM" id="MobiDB-lite"/>
    </source>
</evidence>
<name>A0A9D4SUP1_RHISA</name>
<evidence type="ECO:0000256" key="1">
    <source>
        <dbReference type="ARBA" id="ARBA00022460"/>
    </source>
</evidence>
<dbReference type="PANTHER" id="PTHR12236">
    <property type="entry name" value="STRUCTURAL CONTITUENT OF CUTICLE"/>
    <property type="match status" value="1"/>
</dbReference>
<dbReference type="PRINTS" id="PR00947">
    <property type="entry name" value="CUTICLE"/>
</dbReference>
<reference evidence="5" key="1">
    <citation type="journal article" date="2020" name="Cell">
        <title>Large-Scale Comparative Analyses of Tick Genomes Elucidate Their Genetic Diversity and Vector Capacities.</title>
        <authorList>
            <consortium name="Tick Genome and Microbiome Consortium (TIGMIC)"/>
            <person name="Jia N."/>
            <person name="Wang J."/>
            <person name="Shi W."/>
            <person name="Du L."/>
            <person name="Sun Y."/>
            <person name="Zhan W."/>
            <person name="Jiang J.F."/>
            <person name="Wang Q."/>
            <person name="Zhang B."/>
            <person name="Ji P."/>
            <person name="Bell-Sakyi L."/>
            <person name="Cui X.M."/>
            <person name="Yuan T.T."/>
            <person name="Jiang B.G."/>
            <person name="Yang W.F."/>
            <person name="Lam T.T."/>
            <person name="Chang Q.C."/>
            <person name="Ding S.J."/>
            <person name="Wang X.J."/>
            <person name="Zhu J.G."/>
            <person name="Ruan X.D."/>
            <person name="Zhao L."/>
            <person name="Wei J.T."/>
            <person name="Ye R.Z."/>
            <person name="Que T.C."/>
            <person name="Du C.H."/>
            <person name="Zhou Y.H."/>
            <person name="Cheng J.X."/>
            <person name="Dai P.F."/>
            <person name="Guo W.B."/>
            <person name="Han X.H."/>
            <person name="Huang E.J."/>
            <person name="Li L.F."/>
            <person name="Wei W."/>
            <person name="Gao Y.C."/>
            <person name="Liu J.Z."/>
            <person name="Shao H.Z."/>
            <person name="Wang X."/>
            <person name="Wang C.C."/>
            <person name="Yang T.C."/>
            <person name="Huo Q.B."/>
            <person name="Li W."/>
            <person name="Chen H.Y."/>
            <person name="Chen S.E."/>
            <person name="Zhou L.G."/>
            <person name="Ni X.B."/>
            <person name="Tian J.H."/>
            <person name="Sheng Y."/>
            <person name="Liu T."/>
            <person name="Pan Y.S."/>
            <person name="Xia L.Y."/>
            <person name="Li J."/>
            <person name="Zhao F."/>
            <person name="Cao W.C."/>
        </authorList>
    </citation>
    <scope>NUCLEOTIDE SEQUENCE</scope>
    <source>
        <strain evidence="5">Rsan-2018</strain>
    </source>
</reference>
<gene>
    <name evidence="5" type="ORF">HPB52_016240</name>
</gene>
<keyword evidence="6" id="KW-1185">Reference proteome</keyword>